<organism evidence="1 2">
    <name type="scientific">Meridianimarinicoccus marinus</name>
    <dbReference type="NCBI Taxonomy" id="3231483"/>
    <lineage>
        <taxon>Bacteria</taxon>
        <taxon>Pseudomonadati</taxon>
        <taxon>Pseudomonadota</taxon>
        <taxon>Alphaproteobacteria</taxon>
        <taxon>Rhodobacterales</taxon>
        <taxon>Paracoccaceae</taxon>
        <taxon>Meridianimarinicoccus</taxon>
    </lineage>
</organism>
<dbReference type="Gene3D" id="3.30.70.100">
    <property type="match status" value="1"/>
</dbReference>
<accession>A0ABV3L8Q5</accession>
<keyword evidence="2" id="KW-1185">Reference proteome</keyword>
<dbReference type="InterPro" id="IPR008000">
    <property type="entry name" value="Rham/fucose_mutarotase"/>
</dbReference>
<protein>
    <submittedName>
        <fullName evidence="1">L-rhamnose mutarotase</fullName>
    </submittedName>
</protein>
<reference evidence="1 2" key="1">
    <citation type="submission" date="2024-07" db="EMBL/GenBank/DDBJ databases">
        <authorList>
            <person name="Kang M."/>
        </authorList>
    </citation>
    <scope>NUCLEOTIDE SEQUENCE [LARGE SCALE GENOMIC DNA]</scope>
    <source>
        <strain evidence="1 2">DFM31</strain>
    </source>
</reference>
<dbReference type="Proteomes" id="UP001553161">
    <property type="component" value="Unassembled WGS sequence"/>
</dbReference>
<evidence type="ECO:0000313" key="2">
    <source>
        <dbReference type="Proteomes" id="UP001553161"/>
    </source>
</evidence>
<evidence type="ECO:0000313" key="1">
    <source>
        <dbReference type="EMBL" id="MEV8467949.1"/>
    </source>
</evidence>
<dbReference type="PANTHER" id="PTHR34389">
    <property type="entry name" value="L-RHAMNOSE MUTAROTASE"/>
    <property type="match status" value="1"/>
</dbReference>
<dbReference type="RefSeq" id="WP_366193863.1">
    <property type="nucleotide sequence ID" value="NZ_JBFBVU010000020.1"/>
</dbReference>
<dbReference type="InterPro" id="IPR011008">
    <property type="entry name" value="Dimeric_a/b-barrel"/>
</dbReference>
<dbReference type="EMBL" id="JBFBVU010000020">
    <property type="protein sequence ID" value="MEV8467949.1"/>
    <property type="molecule type" value="Genomic_DNA"/>
</dbReference>
<comment type="caution">
    <text evidence="1">The sequence shown here is derived from an EMBL/GenBank/DDBJ whole genome shotgun (WGS) entry which is preliminary data.</text>
</comment>
<dbReference type="SUPFAM" id="SSF54909">
    <property type="entry name" value="Dimeric alpha+beta barrel"/>
    <property type="match status" value="1"/>
</dbReference>
<dbReference type="PANTHER" id="PTHR34389:SF2">
    <property type="entry name" value="L-RHAMNOSE MUTAROTASE"/>
    <property type="match status" value="1"/>
</dbReference>
<proteinExistence type="predicted"/>
<dbReference type="Pfam" id="PF05336">
    <property type="entry name" value="rhaM"/>
    <property type="match status" value="1"/>
</dbReference>
<sequence>MSLHRRAWTMRLKDGAEAAYDKAHAAVWPELLDQMTASGIRQFHLFRTGTTIFAFQERDRPFPAPGAPASETTTRWWQEMSHLMVTDADGRPAHYPLKPVFSLTMTESAE</sequence>
<gene>
    <name evidence="1" type="ORF">AB0T83_14325</name>
</gene>
<name>A0ABV3L8Q5_9RHOB</name>